<reference evidence="14" key="1">
    <citation type="thesis" date="2020" institute="ProQuest LLC" country="789 East Eisenhower Parkway, Ann Arbor, MI, USA">
        <title>Comparative Genomics and Chromosome Evolution.</title>
        <authorList>
            <person name="Mudd A.B."/>
        </authorList>
    </citation>
    <scope>NUCLEOTIDE SEQUENCE</scope>
    <source>
        <strain evidence="14">HN-11 Male</strain>
        <tissue evidence="14">Kidney and liver</tissue>
    </source>
</reference>
<comment type="subcellular location">
    <subcellularLocation>
        <location evidence="1">Secreted</location>
    </subcellularLocation>
</comment>
<dbReference type="GO" id="GO:0046872">
    <property type="term" value="F:metal ion binding"/>
    <property type="evidence" value="ECO:0007669"/>
    <property type="project" value="UniProtKB-KW"/>
</dbReference>
<dbReference type="PANTHER" id="PTHR19143">
    <property type="entry name" value="FIBRINOGEN/TENASCIN/ANGIOPOEITIN"/>
    <property type="match status" value="1"/>
</dbReference>
<keyword evidence="5" id="KW-0732">Signal</keyword>
<evidence type="ECO:0000256" key="11">
    <source>
        <dbReference type="ARBA" id="ARBA00023157"/>
    </source>
</evidence>
<evidence type="ECO:0000256" key="5">
    <source>
        <dbReference type="ARBA" id="ARBA00022729"/>
    </source>
</evidence>
<keyword evidence="8" id="KW-0106">Calcium</keyword>
<evidence type="ECO:0000256" key="6">
    <source>
        <dbReference type="ARBA" id="ARBA00022734"/>
    </source>
</evidence>
<feature type="non-terminal residue" evidence="14">
    <location>
        <position position="210"/>
    </location>
</feature>
<keyword evidence="4" id="KW-0479">Metal-binding</keyword>
<dbReference type="GO" id="GO:0005581">
    <property type="term" value="C:collagen trimer"/>
    <property type="evidence" value="ECO:0007669"/>
    <property type="project" value="UniProtKB-KW"/>
</dbReference>
<protein>
    <recommendedName>
        <fullName evidence="13">Fibrinogen C-terminal domain-containing protein</fullName>
    </recommendedName>
</protein>
<dbReference type="PANTHER" id="PTHR19143:SF433">
    <property type="entry name" value="FICOLIN-2"/>
    <property type="match status" value="1"/>
</dbReference>
<dbReference type="OrthoDB" id="7735550at2759"/>
<dbReference type="EMBL" id="WNTK01002028">
    <property type="protein sequence ID" value="KAG9466500.1"/>
    <property type="molecule type" value="Genomic_DNA"/>
</dbReference>
<dbReference type="InterPro" id="IPR050373">
    <property type="entry name" value="Fibrinogen_C-term_domain"/>
</dbReference>
<keyword evidence="11" id="KW-1015">Disulfide bond</keyword>
<evidence type="ECO:0000256" key="3">
    <source>
        <dbReference type="ARBA" id="ARBA00022588"/>
    </source>
</evidence>
<dbReference type="InterPro" id="IPR036056">
    <property type="entry name" value="Fibrinogen-like_C"/>
</dbReference>
<keyword evidence="3" id="KW-0399">Innate immunity</keyword>
<comment type="caution">
    <text evidence="14">The sequence shown here is derived from an EMBL/GenBank/DDBJ whole genome shotgun (WGS) entry which is preliminary data.</text>
</comment>
<dbReference type="Proteomes" id="UP000770717">
    <property type="component" value="Unassembled WGS sequence"/>
</dbReference>
<evidence type="ECO:0000313" key="14">
    <source>
        <dbReference type="EMBL" id="KAG9466500.1"/>
    </source>
</evidence>
<dbReference type="PROSITE" id="PS51406">
    <property type="entry name" value="FIBRINOGEN_C_2"/>
    <property type="match status" value="1"/>
</dbReference>
<keyword evidence="10" id="KW-0176">Collagen</keyword>
<gene>
    <name evidence="14" type="ORF">GDO78_016567</name>
</gene>
<evidence type="ECO:0000256" key="12">
    <source>
        <dbReference type="ARBA" id="ARBA00023180"/>
    </source>
</evidence>
<organism evidence="14 15">
    <name type="scientific">Eleutherodactylus coqui</name>
    <name type="common">Puerto Rican coqui</name>
    <dbReference type="NCBI Taxonomy" id="57060"/>
    <lineage>
        <taxon>Eukaryota</taxon>
        <taxon>Metazoa</taxon>
        <taxon>Chordata</taxon>
        <taxon>Craniata</taxon>
        <taxon>Vertebrata</taxon>
        <taxon>Euteleostomi</taxon>
        <taxon>Amphibia</taxon>
        <taxon>Batrachia</taxon>
        <taxon>Anura</taxon>
        <taxon>Neobatrachia</taxon>
        <taxon>Hyloidea</taxon>
        <taxon>Eleutherodactylidae</taxon>
        <taxon>Eleutherodactylinae</taxon>
        <taxon>Eleutherodactylus</taxon>
        <taxon>Eleutherodactylus</taxon>
    </lineage>
</organism>
<evidence type="ECO:0000259" key="13">
    <source>
        <dbReference type="PROSITE" id="PS51406"/>
    </source>
</evidence>
<evidence type="ECO:0000256" key="10">
    <source>
        <dbReference type="ARBA" id="ARBA00023119"/>
    </source>
</evidence>
<dbReference type="SMART" id="SM00186">
    <property type="entry name" value="FBG"/>
    <property type="match status" value="1"/>
</dbReference>
<evidence type="ECO:0000256" key="1">
    <source>
        <dbReference type="ARBA" id="ARBA00004613"/>
    </source>
</evidence>
<keyword evidence="12" id="KW-0325">Glycoprotein</keyword>
<dbReference type="NCBIfam" id="NF040941">
    <property type="entry name" value="GGGWT_bact"/>
    <property type="match status" value="1"/>
</dbReference>
<dbReference type="AlphaFoldDB" id="A0A8J6BMC0"/>
<dbReference type="InterPro" id="IPR002181">
    <property type="entry name" value="Fibrinogen_a/b/g_C_dom"/>
</dbReference>
<dbReference type="InterPro" id="IPR014716">
    <property type="entry name" value="Fibrinogen_a/b/g_C_1"/>
</dbReference>
<evidence type="ECO:0000256" key="7">
    <source>
        <dbReference type="ARBA" id="ARBA00022737"/>
    </source>
</evidence>
<feature type="domain" description="Fibrinogen C-terminal" evidence="13">
    <location>
        <begin position="1"/>
        <end position="210"/>
    </location>
</feature>
<dbReference type="GO" id="GO:0001867">
    <property type="term" value="P:complement activation, lectin pathway"/>
    <property type="evidence" value="ECO:0007669"/>
    <property type="project" value="TreeGrafter"/>
</dbReference>
<keyword evidence="2" id="KW-0964">Secreted</keyword>
<dbReference type="PROSITE" id="PS00514">
    <property type="entry name" value="FIBRINOGEN_C_1"/>
    <property type="match status" value="1"/>
</dbReference>
<dbReference type="GO" id="GO:0003823">
    <property type="term" value="F:antigen binding"/>
    <property type="evidence" value="ECO:0007669"/>
    <property type="project" value="TreeGrafter"/>
</dbReference>
<dbReference type="FunFam" id="3.90.215.10:FF:000001">
    <property type="entry name" value="Tenascin isoform 1"/>
    <property type="match status" value="1"/>
</dbReference>
<evidence type="ECO:0000256" key="4">
    <source>
        <dbReference type="ARBA" id="ARBA00022723"/>
    </source>
</evidence>
<dbReference type="InterPro" id="IPR020837">
    <property type="entry name" value="Fibrinogen_CS"/>
</dbReference>
<evidence type="ECO:0000256" key="2">
    <source>
        <dbReference type="ARBA" id="ARBA00022525"/>
    </source>
</evidence>
<dbReference type="GO" id="GO:0030246">
    <property type="term" value="F:carbohydrate binding"/>
    <property type="evidence" value="ECO:0007669"/>
    <property type="project" value="UniProtKB-KW"/>
</dbReference>
<dbReference type="CDD" id="cd00087">
    <property type="entry name" value="FReD"/>
    <property type="match status" value="1"/>
</dbReference>
<dbReference type="SUPFAM" id="SSF56496">
    <property type="entry name" value="Fibrinogen C-terminal domain-like"/>
    <property type="match status" value="1"/>
</dbReference>
<dbReference type="GO" id="GO:0005615">
    <property type="term" value="C:extracellular space"/>
    <property type="evidence" value="ECO:0007669"/>
    <property type="project" value="TreeGrafter"/>
</dbReference>
<keyword evidence="6" id="KW-0430">Lectin</keyword>
<dbReference type="GO" id="GO:0097367">
    <property type="term" value="F:carbohydrate derivative binding"/>
    <property type="evidence" value="ECO:0007669"/>
    <property type="project" value="TreeGrafter"/>
</dbReference>
<dbReference type="GO" id="GO:0005102">
    <property type="term" value="F:signaling receptor binding"/>
    <property type="evidence" value="ECO:0007669"/>
    <property type="project" value="TreeGrafter"/>
</dbReference>
<sequence>NCKELQHRGAVLSAWYKIYPDGENSLTVLCDMDTDGGGWIVFQRRYDGTINFLREWNDYKRGFGNQLSEFWLGNDNIHHLTSSGSHKLRVDLIDFDNQHSFAAYTSFYLSGEADNYKLHIGAFTGGSAGDSLGYHNNRPFTTKDRDKDTYKDNCAITYKGAWWYGNCLHSNLNGQYLGGAHSSYGYGINWKSGKGLNYSYKITEMKFKPV</sequence>
<evidence type="ECO:0000256" key="8">
    <source>
        <dbReference type="ARBA" id="ARBA00022837"/>
    </source>
</evidence>
<keyword evidence="15" id="KW-1185">Reference proteome</keyword>
<evidence type="ECO:0000256" key="9">
    <source>
        <dbReference type="ARBA" id="ARBA00022859"/>
    </source>
</evidence>
<name>A0A8J6BMC0_ELECQ</name>
<keyword evidence="9" id="KW-0391">Immunity</keyword>
<keyword evidence="7" id="KW-0677">Repeat</keyword>
<evidence type="ECO:0000313" key="15">
    <source>
        <dbReference type="Proteomes" id="UP000770717"/>
    </source>
</evidence>
<dbReference type="Pfam" id="PF00147">
    <property type="entry name" value="Fibrinogen_C"/>
    <property type="match status" value="1"/>
</dbReference>
<proteinExistence type="predicted"/>
<dbReference type="Gene3D" id="3.90.215.10">
    <property type="entry name" value="Gamma Fibrinogen, chain A, domain 1"/>
    <property type="match status" value="1"/>
</dbReference>
<accession>A0A8J6BMC0</accession>